<dbReference type="InterPro" id="IPR028082">
    <property type="entry name" value="Peripla_BP_I"/>
</dbReference>
<dbReference type="InterPro" id="IPR000709">
    <property type="entry name" value="Leu_Ile_Val-bd"/>
</dbReference>
<dbReference type="SUPFAM" id="SSF53822">
    <property type="entry name" value="Periplasmic binding protein-like I"/>
    <property type="match status" value="1"/>
</dbReference>
<dbReference type="Proteomes" id="UP000005324">
    <property type="component" value="Unassembled WGS sequence"/>
</dbReference>
<evidence type="ECO:0000256" key="1">
    <source>
        <dbReference type="ARBA" id="ARBA00010062"/>
    </source>
</evidence>
<feature type="signal peptide" evidence="5">
    <location>
        <begin position="1"/>
        <end position="25"/>
    </location>
</feature>
<feature type="domain" description="Leucine-binding protein" evidence="6">
    <location>
        <begin position="38"/>
        <end position="377"/>
    </location>
</feature>
<comment type="similarity">
    <text evidence="1">Belongs to the leucine-binding protein family.</text>
</comment>
<dbReference type="PANTHER" id="PTHR47628:SF1">
    <property type="entry name" value="ALIPHATIC AMIDASE EXPRESSION-REGULATING PROTEIN"/>
    <property type="match status" value="1"/>
</dbReference>
<protein>
    <submittedName>
        <fullName evidence="7">Putative urea ABC transporter, substrate-binding protein</fullName>
    </submittedName>
</protein>
<keyword evidence="3 5" id="KW-0732">Signal</keyword>
<dbReference type="OrthoDB" id="9802022at2"/>
<dbReference type="HOGENOM" id="CLU_027128_1_1_5"/>
<comment type="caution">
    <text evidence="7">The sequence shown here is derived from an EMBL/GenBank/DDBJ whole genome shotgun (WGS) entry which is preliminary data.</text>
</comment>
<dbReference type="PROSITE" id="PS51318">
    <property type="entry name" value="TAT"/>
    <property type="match status" value="1"/>
</dbReference>
<keyword evidence="8" id="KW-1185">Reference proteome</keyword>
<dbReference type="GO" id="GO:0006865">
    <property type="term" value="P:amino acid transport"/>
    <property type="evidence" value="ECO:0007669"/>
    <property type="project" value="UniProtKB-KW"/>
</dbReference>
<sequence>MMQNRFVSRRAVLQGGLALAGGTLAAPLVARHALGAEPVKVGSLLDLSGPIGASGQAMFNTIRLAVEEVNAAGGLLGRPVELVNYDTQSTIQLYSQYAQQLALRDKVAVVHGGITSASREAIRPVFNRYRMLYFYNVLYEGGVCDRDTFVTGTTPAQTVNKLVPYAMESWGKKAYILAADYNYGQITAKWMNKYVRDGGGSVEAIEFFPLDVTEFSATISKIQRAAPSMVLSALVGANHTAFYRQWAASGMKSRIPIASTTFGLVNEVASLDPAESNGIVTSYGYYQEIDTPASSGFVDKLRAKHGANMPYTSELAAANYEGFMLWAEAVRKAGSLDRVKVTEALETGIAYDGPSGKVTMDRQTHHAVRNAYLAEARDRSWKVLQSYPDQPPADTAAVCDLVANPRMSRQFVIDVSN</sequence>
<organism evidence="7 8">
    <name type="scientific">Pseudoroseomonas cervicalis ATCC 49957</name>
    <dbReference type="NCBI Taxonomy" id="525371"/>
    <lineage>
        <taxon>Bacteria</taxon>
        <taxon>Pseudomonadati</taxon>
        <taxon>Pseudomonadota</taxon>
        <taxon>Alphaproteobacteria</taxon>
        <taxon>Acetobacterales</taxon>
        <taxon>Roseomonadaceae</taxon>
        <taxon>Roseomonas</taxon>
    </lineage>
</organism>
<evidence type="ECO:0000256" key="2">
    <source>
        <dbReference type="ARBA" id="ARBA00022448"/>
    </source>
</evidence>
<evidence type="ECO:0000259" key="6">
    <source>
        <dbReference type="Pfam" id="PF13458"/>
    </source>
</evidence>
<dbReference type="Gene3D" id="3.40.50.2300">
    <property type="match status" value="2"/>
</dbReference>
<dbReference type="EMBL" id="ADVL01000769">
    <property type="protein sequence ID" value="EFH09573.1"/>
    <property type="molecule type" value="Genomic_DNA"/>
</dbReference>
<keyword evidence="2" id="KW-0813">Transport</keyword>
<evidence type="ECO:0000256" key="3">
    <source>
        <dbReference type="ARBA" id="ARBA00022729"/>
    </source>
</evidence>
<name>D5RT05_9PROT</name>
<evidence type="ECO:0000313" key="8">
    <source>
        <dbReference type="Proteomes" id="UP000005324"/>
    </source>
</evidence>
<evidence type="ECO:0000256" key="4">
    <source>
        <dbReference type="ARBA" id="ARBA00022970"/>
    </source>
</evidence>
<dbReference type="PANTHER" id="PTHR47628">
    <property type="match status" value="1"/>
</dbReference>
<dbReference type="InterPro" id="IPR006311">
    <property type="entry name" value="TAT_signal"/>
</dbReference>
<keyword evidence="4" id="KW-0029">Amino-acid transport</keyword>
<proteinExistence type="inferred from homology"/>
<evidence type="ECO:0000313" key="7">
    <source>
        <dbReference type="EMBL" id="EFH09573.1"/>
    </source>
</evidence>
<dbReference type="CDD" id="cd06356">
    <property type="entry name" value="PBP1_amide_urea_BP-like"/>
    <property type="match status" value="1"/>
</dbReference>
<feature type="chain" id="PRO_5003076161" evidence="5">
    <location>
        <begin position="26"/>
        <end position="417"/>
    </location>
</feature>
<gene>
    <name evidence="7" type="ORF">HMPREF0731_4217</name>
</gene>
<dbReference type="PRINTS" id="PR00337">
    <property type="entry name" value="LEUILEVALBP"/>
</dbReference>
<evidence type="ECO:0000256" key="5">
    <source>
        <dbReference type="SAM" id="SignalP"/>
    </source>
</evidence>
<accession>D5RT05</accession>
<dbReference type="Pfam" id="PF13458">
    <property type="entry name" value="Peripla_BP_6"/>
    <property type="match status" value="1"/>
</dbReference>
<reference evidence="7 8" key="1">
    <citation type="submission" date="2010-04" db="EMBL/GenBank/DDBJ databases">
        <authorList>
            <person name="Qin X."/>
            <person name="Bachman B."/>
            <person name="Battles P."/>
            <person name="Bell A."/>
            <person name="Bess C."/>
            <person name="Bickham C."/>
            <person name="Chaboub L."/>
            <person name="Chen D."/>
            <person name="Coyle M."/>
            <person name="Deiros D.R."/>
            <person name="Dinh H."/>
            <person name="Forbes L."/>
            <person name="Fowler G."/>
            <person name="Francisco L."/>
            <person name="Fu Q."/>
            <person name="Gubbala S."/>
            <person name="Hale W."/>
            <person name="Han Y."/>
            <person name="Hemphill L."/>
            <person name="Highlander S.K."/>
            <person name="Hirani K."/>
            <person name="Hogues M."/>
            <person name="Jackson L."/>
            <person name="Jakkamsetti A."/>
            <person name="Javaid M."/>
            <person name="Jiang H."/>
            <person name="Korchina V."/>
            <person name="Kovar C."/>
            <person name="Lara F."/>
            <person name="Lee S."/>
            <person name="Mata R."/>
            <person name="Mathew T."/>
            <person name="Moen C."/>
            <person name="Morales K."/>
            <person name="Munidasa M."/>
            <person name="Nazareth L."/>
            <person name="Ngo R."/>
            <person name="Nguyen L."/>
            <person name="Okwuonu G."/>
            <person name="Ongeri F."/>
            <person name="Patil S."/>
            <person name="Petrosino J."/>
            <person name="Pham C."/>
            <person name="Pham P."/>
            <person name="Pu L.-L."/>
            <person name="Puazo M."/>
            <person name="Raj R."/>
            <person name="Reid J."/>
            <person name="Rouhana J."/>
            <person name="Saada N."/>
            <person name="Shang Y."/>
            <person name="Simmons D."/>
            <person name="Thornton R."/>
            <person name="Warren J."/>
            <person name="Weissenberger G."/>
            <person name="Zhang J."/>
            <person name="Zhang L."/>
            <person name="Zhou C."/>
            <person name="Zhu D."/>
            <person name="Muzny D."/>
            <person name="Worley K."/>
            <person name="Gibbs R."/>
        </authorList>
    </citation>
    <scope>NUCLEOTIDE SEQUENCE [LARGE SCALE GENOMIC DNA]</scope>
    <source>
        <strain evidence="7 8">ATCC 49957</strain>
    </source>
</reference>
<dbReference type="AlphaFoldDB" id="D5RT05"/>
<dbReference type="InterPro" id="IPR028081">
    <property type="entry name" value="Leu-bd"/>
</dbReference>